<dbReference type="PROSITE" id="PS50109">
    <property type="entry name" value="HIS_KIN"/>
    <property type="match status" value="1"/>
</dbReference>
<feature type="transmembrane region" description="Helical" evidence="11">
    <location>
        <begin position="21"/>
        <end position="41"/>
    </location>
</feature>
<evidence type="ECO:0000256" key="7">
    <source>
        <dbReference type="ARBA" id="ARBA00022777"/>
    </source>
</evidence>
<dbReference type="CDD" id="cd06225">
    <property type="entry name" value="HAMP"/>
    <property type="match status" value="1"/>
</dbReference>
<dbReference type="Gene3D" id="3.30.565.10">
    <property type="entry name" value="Histidine kinase-like ATPase, C-terminal domain"/>
    <property type="match status" value="1"/>
</dbReference>
<keyword evidence="5 14" id="KW-0808">Transferase</keyword>
<evidence type="ECO:0000256" key="3">
    <source>
        <dbReference type="ARBA" id="ARBA00012438"/>
    </source>
</evidence>
<dbReference type="PROSITE" id="PS50885">
    <property type="entry name" value="HAMP"/>
    <property type="match status" value="1"/>
</dbReference>
<dbReference type="InterPro" id="IPR003594">
    <property type="entry name" value="HATPase_dom"/>
</dbReference>
<keyword evidence="9" id="KW-0902">Two-component regulatory system</keyword>
<dbReference type="SMART" id="SM00387">
    <property type="entry name" value="HATPase_c"/>
    <property type="match status" value="1"/>
</dbReference>
<dbReference type="PANTHER" id="PTHR45436">
    <property type="entry name" value="SENSOR HISTIDINE KINASE YKOH"/>
    <property type="match status" value="1"/>
</dbReference>
<comment type="caution">
    <text evidence="14">The sequence shown here is derived from an EMBL/GenBank/DDBJ whole genome shotgun (WGS) entry which is preliminary data.</text>
</comment>
<feature type="domain" description="Histidine kinase" evidence="12">
    <location>
        <begin position="259"/>
        <end position="469"/>
    </location>
</feature>
<evidence type="ECO:0000256" key="8">
    <source>
        <dbReference type="ARBA" id="ARBA00022989"/>
    </source>
</evidence>
<feature type="transmembrane region" description="Helical" evidence="11">
    <location>
        <begin position="139"/>
        <end position="162"/>
    </location>
</feature>
<dbReference type="Gene3D" id="1.10.287.130">
    <property type="match status" value="1"/>
</dbReference>
<dbReference type="InterPro" id="IPR005467">
    <property type="entry name" value="His_kinase_dom"/>
</dbReference>
<dbReference type="SMART" id="SM00388">
    <property type="entry name" value="HisKA"/>
    <property type="match status" value="1"/>
</dbReference>
<dbReference type="Proteomes" id="UP000032360">
    <property type="component" value="Unassembled WGS sequence"/>
</dbReference>
<evidence type="ECO:0000256" key="5">
    <source>
        <dbReference type="ARBA" id="ARBA00022679"/>
    </source>
</evidence>
<dbReference type="SUPFAM" id="SSF158472">
    <property type="entry name" value="HAMP domain-like"/>
    <property type="match status" value="1"/>
</dbReference>
<dbReference type="InterPro" id="IPR050428">
    <property type="entry name" value="TCS_sensor_his_kinase"/>
</dbReference>
<dbReference type="SUPFAM" id="SSF47384">
    <property type="entry name" value="Homodimeric domain of signal transducing histidine kinase"/>
    <property type="match status" value="1"/>
</dbReference>
<dbReference type="InterPro" id="IPR004358">
    <property type="entry name" value="Sig_transdc_His_kin-like_C"/>
</dbReference>
<keyword evidence="10 11" id="KW-0472">Membrane</keyword>
<evidence type="ECO:0000256" key="6">
    <source>
        <dbReference type="ARBA" id="ARBA00022692"/>
    </source>
</evidence>
<keyword evidence="7 14" id="KW-0418">Kinase</keyword>
<organism evidence="14 15">
    <name type="scientific">Acidithrix ferrooxidans</name>
    <dbReference type="NCBI Taxonomy" id="1280514"/>
    <lineage>
        <taxon>Bacteria</taxon>
        <taxon>Bacillati</taxon>
        <taxon>Actinomycetota</taxon>
        <taxon>Acidimicrobiia</taxon>
        <taxon>Acidimicrobiales</taxon>
        <taxon>Acidimicrobiaceae</taxon>
        <taxon>Acidithrix</taxon>
    </lineage>
</organism>
<comment type="catalytic activity">
    <reaction evidence="1">
        <text>ATP + protein L-histidine = ADP + protein N-phospho-L-histidine.</text>
        <dbReference type="EC" id="2.7.13.3"/>
    </reaction>
</comment>
<evidence type="ECO:0000256" key="10">
    <source>
        <dbReference type="ARBA" id="ARBA00023136"/>
    </source>
</evidence>
<evidence type="ECO:0000313" key="14">
    <source>
        <dbReference type="EMBL" id="KJF17646.1"/>
    </source>
</evidence>
<dbReference type="EC" id="2.7.13.3" evidence="3"/>
<evidence type="ECO:0000313" key="15">
    <source>
        <dbReference type="Proteomes" id="UP000032360"/>
    </source>
</evidence>
<comment type="subcellular location">
    <subcellularLocation>
        <location evidence="2">Cell membrane</location>
    </subcellularLocation>
</comment>
<protein>
    <recommendedName>
        <fullName evidence="3">histidine kinase</fullName>
        <ecNumber evidence="3">2.7.13.3</ecNumber>
    </recommendedName>
</protein>
<dbReference type="PANTHER" id="PTHR45436:SF5">
    <property type="entry name" value="SENSOR HISTIDINE KINASE TRCS"/>
    <property type="match status" value="1"/>
</dbReference>
<dbReference type="Gene3D" id="6.10.340.10">
    <property type="match status" value="1"/>
</dbReference>
<evidence type="ECO:0000256" key="1">
    <source>
        <dbReference type="ARBA" id="ARBA00000085"/>
    </source>
</evidence>
<dbReference type="GO" id="GO:0005886">
    <property type="term" value="C:plasma membrane"/>
    <property type="evidence" value="ECO:0007669"/>
    <property type="project" value="UniProtKB-SubCell"/>
</dbReference>
<dbReference type="InterPro" id="IPR003661">
    <property type="entry name" value="HisK_dim/P_dom"/>
</dbReference>
<dbReference type="Pfam" id="PF00672">
    <property type="entry name" value="HAMP"/>
    <property type="match status" value="1"/>
</dbReference>
<dbReference type="OrthoDB" id="9786919at2"/>
<evidence type="ECO:0000256" key="9">
    <source>
        <dbReference type="ARBA" id="ARBA00023012"/>
    </source>
</evidence>
<dbReference type="CDD" id="cd00082">
    <property type="entry name" value="HisKA"/>
    <property type="match status" value="1"/>
</dbReference>
<evidence type="ECO:0000259" key="13">
    <source>
        <dbReference type="PROSITE" id="PS50885"/>
    </source>
</evidence>
<dbReference type="GO" id="GO:0000155">
    <property type="term" value="F:phosphorelay sensor kinase activity"/>
    <property type="evidence" value="ECO:0007669"/>
    <property type="project" value="InterPro"/>
</dbReference>
<dbReference type="STRING" id="1280514.AXFE_14790"/>
<dbReference type="SMART" id="SM00304">
    <property type="entry name" value="HAMP"/>
    <property type="match status" value="1"/>
</dbReference>
<dbReference type="InterPro" id="IPR036890">
    <property type="entry name" value="HATPase_C_sf"/>
</dbReference>
<name>A0A0D8HKR4_9ACTN</name>
<dbReference type="InterPro" id="IPR036097">
    <property type="entry name" value="HisK_dim/P_sf"/>
</dbReference>
<dbReference type="EMBL" id="JXYS01000033">
    <property type="protein sequence ID" value="KJF17646.1"/>
    <property type="molecule type" value="Genomic_DNA"/>
</dbReference>
<keyword evidence="15" id="KW-1185">Reference proteome</keyword>
<evidence type="ECO:0000256" key="4">
    <source>
        <dbReference type="ARBA" id="ARBA00022553"/>
    </source>
</evidence>
<keyword evidence="4" id="KW-0597">Phosphoprotein</keyword>
<proteinExistence type="predicted"/>
<evidence type="ECO:0000259" key="12">
    <source>
        <dbReference type="PROSITE" id="PS50109"/>
    </source>
</evidence>
<reference evidence="14 15" key="1">
    <citation type="submission" date="2015-01" db="EMBL/GenBank/DDBJ databases">
        <title>Draft genome of the acidophilic iron oxidizer Acidithrix ferrooxidans strain Py-F3.</title>
        <authorList>
            <person name="Poehlein A."/>
            <person name="Eisen S."/>
            <person name="Schloemann M."/>
            <person name="Johnson B.D."/>
            <person name="Daniel R."/>
            <person name="Muehling M."/>
        </authorList>
    </citation>
    <scope>NUCLEOTIDE SEQUENCE [LARGE SCALE GENOMIC DNA]</scope>
    <source>
        <strain evidence="14 15">Py-F3</strain>
    </source>
</reference>
<sequence length="479" mass="52065">MENSSPKARRIKRRIGTVPRLVLALFIVTSGVLGLVVLQVSQTFGQRSVALVRQNLVDEVAEYERAIGTSTSSNVFIYSKTYLIEHQLNSQKSIVIAIVGHPILGSTGSQGVLPDGPIKNLVYHFPTTTKVLTFSALGVPYLVVATPILISGRPFGVFIATADLSQEITQMHQMLVLVLFEAAIALLFTMGSGYLLLRRVMKTVGGITNAAIGIADGDLSRRIDYSGATDEVGTLAKTFDEMLNRLDEMMEGQKRLLSDVSHQLKTPLTIINGNLELIARSGQVLSQDNIESFEAAKEEITFMSHLIDQLLLLGRTMERDFILRGPVDFRSFMADLYSSSVVIADRNWQYQEPPDLVVEFDAAKVRGALLNLVENAVKVTQMNDVIEISATTRGSVLEISVSDSGPGVPTGMEDAIFARFARGSQPYEKGAGLGLSIVDAVAKAHKGCVVLEVSPYGGARFSMLLPLVMAEIPDGDYEL</sequence>
<dbReference type="InterPro" id="IPR003660">
    <property type="entry name" value="HAMP_dom"/>
</dbReference>
<accession>A0A0D8HKR4</accession>
<evidence type="ECO:0000256" key="11">
    <source>
        <dbReference type="SAM" id="Phobius"/>
    </source>
</evidence>
<dbReference type="AlphaFoldDB" id="A0A0D8HKR4"/>
<evidence type="ECO:0000256" key="2">
    <source>
        <dbReference type="ARBA" id="ARBA00004236"/>
    </source>
</evidence>
<feature type="domain" description="HAMP" evidence="13">
    <location>
        <begin position="198"/>
        <end position="251"/>
    </location>
</feature>
<gene>
    <name evidence="14" type="primary">tcrY2</name>
    <name evidence="14" type="ORF">AXFE_14790</name>
</gene>
<dbReference type="SUPFAM" id="SSF55874">
    <property type="entry name" value="ATPase domain of HSP90 chaperone/DNA topoisomerase II/histidine kinase"/>
    <property type="match status" value="1"/>
</dbReference>
<dbReference type="PRINTS" id="PR00344">
    <property type="entry name" value="BCTRLSENSOR"/>
</dbReference>
<keyword evidence="6 11" id="KW-0812">Transmembrane</keyword>
<dbReference type="Pfam" id="PF00512">
    <property type="entry name" value="HisKA"/>
    <property type="match status" value="1"/>
</dbReference>
<feature type="transmembrane region" description="Helical" evidence="11">
    <location>
        <begin position="174"/>
        <end position="197"/>
    </location>
</feature>
<dbReference type="Pfam" id="PF02518">
    <property type="entry name" value="HATPase_c"/>
    <property type="match status" value="1"/>
</dbReference>
<keyword evidence="8 11" id="KW-1133">Transmembrane helix</keyword>
<dbReference type="RefSeq" id="WP_152625921.1">
    <property type="nucleotide sequence ID" value="NZ_JXYS01000033.1"/>
</dbReference>